<protein>
    <recommendedName>
        <fullName evidence="3">ComK protein</fullName>
    </recommendedName>
</protein>
<dbReference type="EMBL" id="FOTS01000046">
    <property type="protein sequence ID" value="SFM14466.1"/>
    <property type="molecule type" value="Genomic_DNA"/>
</dbReference>
<dbReference type="AlphaFoldDB" id="A0A1I4NGD9"/>
<sequence>MLKKLPIFNHIAAILPHYTTEGDTTTIITTDGKQTSTPTSIRTVLRRLAHSRAMDLTALRQHTNLATGQRILQPLPIAPGLVLCPMKTRIPKIAGDTSTGYINYHAVMGVAENNCNTYQAVITLTGETDIPIYWTTATVKKHLQSAKLAMSCTAQSSDSHPNLMPIAQKLVEIIYDILVLKHGKE</sequence>
<evidence type="ECO:0000313" key="2">
    <source>
        <dbReference type="Proteomes" id="UP000199520"/>
    </source>
</evidence>
<organism evidence="1 2">
    <name type="scientific">Pelosinus propionicus DSM 13327</name>
    <dbReference type="NCBI Taxonomy" id="1123291"/>
    <lineage>
        <taxon>Bacteria</taxon>
        <taxon>Bacillati</taxon>
        <taxon>Bacillota</taxon>
        <taxon>Negativicutes</taxon>
        <taxon>Selenomonadales</taxon>
        <taxon>Sporomusaceae</taxon>
        <taxon>Pelosinus</taxon>
    </lineage>
</organism>
<gene>
    <name evidence="1" type="ORF">SAMN04490355_104618</name>
</gene>
<name>A0A1I4NGD9_9FIRM</name>
<dbReference type="OrthoDB" id="1683804at2"/>
<evidence type="ECO:0000313" key="1">
    <source>
        <dbReference type="EMBL" id="SFM14466.1"/>
    </source>
</evidence>
<dbReference type="RefSeq" id="WP_090941751.1">
    <property type="nucleotide sequence ID" value="NZ_FOTS01000046.1"/>
</dbReference>
<reference evidence="2" key="1">
    <citation type="submission" date="2016-10" db="EMBL/GenBank/DDBJ databases">
        <authorList>
            <person name="Varghese N."/>
            <person name="Submissions S."/>
        </authorList>
    </citation>
    <scope>NUCLEOTIDE SEQUENCE [LARGE SCALE GENOMIC DNA]</scope>
    <source>
        <strain evidence="2">DSM 13327</strain>
    </source>
</reference>
<proteinExistence type="predicted"/>
<keyword evidence="2" id="KW-1185">Reference proteome</keyword>
<evidence type="ECO:0008006" key="3">
    <source>
        <dbReference type="Google" id="ProtNLM"/>
    </source>
</evidence>
<accession>A0A1I4NGD9</accession>
<dbReference type="STRING" id="1123291.SAMN04490355_104618"/>
<dbReference type="Proteomes" id="UP000199520">
    <property type="component" value="Unassembled WGS sequence"/>
</dbReference>